<evidence type="ECO:0000313" key="2">
    <source>
        <dbReference type="Proteomes" id="UP000437562"/>
    </source>
</evidence>
<evidence type="ECO:0008006" key="3">
    <source>
        <dbReference type="Google" id="ProtNLM"/>
    </source>
</evidence>
<organism evidence="1 2">
    <name type="scientific">Bacillus mycoides</name>
    <dbReference type="NCBI Taxonomy" id="1405"/>
    <lineage>
        <taxon>Bacteria</taxon>
        <taxon>Bacillati</taxon>
        <taxon>Bacillota</taxon>
        <taxon>Bacilli</taxon>
        <taxon>Bacillales</taxon>
        <taxon>Bacillaceae</taxon>
        <taxon>Bacillus</taxon>
        <taxon>Bacillus cereus group</taxon>
    </lineage>
</organism>
<evidence type="ECO:0000313" key="1">
    <source>
        <dbReference type="EMBL" id="VXC79243.1"/>
    </source>
</evidence>
<dbReference type="Proteomes" id="UP000437562">
    <property type="component" value="Unassembled WGS sequence"/>
</dbReference>
<reference evidence="1 2" key="1">
    <citation type="submission" date="2019-10" db="EMBL/GenBank/DDBJ databases">
        <authorList>
            <person name="Karimi E."/>
        </authorList>
    </citation>
    <scope>NUCLEOTIDE SEQUENCE [LARGE SCALE GENOMIC DNA]</scope>
    <source>
        <strain evidence="1">Bacillus sp. 71</strain>
    </source>
</reference>
<dbReference type="Pfam" id="PF09501">
    <property type="entry name" value="Bac_small_YrzI"/>
    <property type="match status" value="1"/>
</dbReference>
<dbReference type="AlphaFoldDB" id="A0A654BIP9"/>
<proteinExistence type="predicted"/>
<dbReference type="EMBL" id="CABWMC010000032">
    <property type="protein sequence ID" value="VXC79243.1"/>
    <property type="molecule type" value="Genomic_DNA"/>
</dbReference>
<protein>
    <recommendedName>
        <fullName evidence="3">YrzI family small protein</fullName>
    </recommendedName>
</protein>
<gene>
    <name evidence="1" type="ORF">BACI71_70423</name>
</gene>
<dbReference type="InterPro" id="IPR012655">
    <property type="entry name" value="YrzI"/>
</dbReference>
<accession>A0A654BIP9</accession>
<dbReference type="NCBIfam" id="TIGR02413">
    <property type="entry name" value="Bac_small_yrzI"/>
    <property type="match status" value="1"/>
</dbReference>
<sequence>MYEVSPFFLTITIQKETISANEVNQEEQYKKIIDEIRDRRSKYYTHL</sequence>
<name>A0A654BIP9_BACMY</name>